<gene>
    <name evidence="2" type="ORF">Cgig2_026453</name>
</gene>
<evidence type="ECO:0000313" key="2">
    <source>
        <dbReference type="EMBL" id="KAJ8440102.1"/>
    </source>
</evidence>
<evidence type="ECO:0000313" key="3">
    <source>
        <dbReference type="Proteomes" id="UP001153076"/>
    </source>
</evidence>
<dbReference type="EMBL" id="JAKOGI010000198">
    <property type="protein sequence ID" value="KAJ8440102.1"/>
    <property type="molecule type" value="Genomic_DNA"/>
</dbReference>
<proteinExistence type="predicted"/>
<comment type="caution">
    <text evidence="2">The sequence shown here is derived from an EMBL/GenBank/DDBJ whole genome shotgun (WGS) entry which is preliminary data.</text>
</comment>
<dbReference type="AlphaFoldDB" id="A0A9Q1KC12"/>
<keyword evidence="3" id="KW-1185">Reference proteome</keyword>
<dbReference type="Proteomes" id="UP001153076">
    <property type="component" value="Unassembled WGS sequence"/>
</dbReference>
<reference evidence="2" key="1">
    <citation type="submission" date="2022-04" db="EMBL/GenBank/DDBJ databases">
        <title>Carnegiea gigantea Genome sequencing and assembly v2.</title>
        <authorList>
            <person name="Copetti D."/>
            <person name="Sanderson M.J."/>
            <person name="Burquez A."/>
            <person name="Wojciechowski M.F."/>
        </authorList>
    </citation>
    <scope>NUCLEOTIDE SEQUENCE</scope>
    <source>
        <strain evidence="2">SGP5-SGP5p</strain>
        <tissue evidence="2">Aerial part</tissue>
    </source>
</reference>
<feature type="region of interest" description="Disordered" evidence="1">
    <location>
        <begin position="80"/>
        <end position="109"/>
    </location>
</feature>
<accession>A0A9Q1KC12</accession>
<name>A0A9Q1KC12_9CARY</name>
<protein>
    <submittedName>
        <fullName evidence="2">Uncharacterized protein</fullName>
    </submittedName>
</protein>
<organism evidence="2 3">
    <name type="scientific">Carnegiea gigantea</name>
    <dbReference type="NCBI Taxonomy" id="171969"/>
    <lineage>
        <taxon>Eukaryota</taxon>
        <taxon>Viridiplantae</taxon>
        <taxon>Streptophyta</taxon>
        <taxon>Embryophyta</taxon>
        <taxon>Tracheophyta</taxon>
        <taxon>Spermatophyta</taxon>
        <taxon>Magnoliopsida</taxon>
        <taxon>eudicotyledons</taxon>
        <taxon>Gunneridae</taxon>
        <taxon>Pentapetalae</taxon>
        <taxon>Caryophyllales</taxon>
        <taxon>Cactineae</taxon>
        <taxon>Cactaceae</taxon>
        <taxon>Cactoideae</taxon>
        <taxon>Echinocereeae</taxon>
        <taxon>Carnegiea</taxon>
    </lineage>
</organism>
<sequence>MPILLMLDLSHPLSSYRSRGLYFGADFFQLTLQVPLLSLLCLFLFSHDVCTWPLSLPTFGASSGGCGSTCLGPKQTELTLQPSAPGSRPGENLRRVNQREKKEESSGERLSLASTMATCSLVTFKGSAEPGRLRTYDLIKPSTKAYLVGRSTAKKAPPELECSPKALKQLGGWPVGSIESCPQQEILVPHWRPNTP</sequence>
<evidence type="ECO:0000256" key="1">
    <source>
        <dbReference type="SAM" id="MobiDB-lite"/>
    </source>
</evidence>
<feature type="compositionally biased region" description="Basic and acidic residues" evidence="1">
    <location>
        <begin position="91"/>
        <end position="107"/>
    </location>
</feature>